<dbReference type="GO" id="GO:0009507">
    <property type="term" value="C:chloroplast"/>
    <property type="evidence" value="ECO:0007669"/>
    <property type="project" value="UniProtKB-SubCell"/>
</dbReference>
<dbReference type="PANTHER" id="PTHR10887">
    <property type="entry name" value="DNA2/NAM7 HELICASE FAMILY"/>
    <property type="match status" value="1"/>
</dbReference>
<dbReference type="HOGENOM" id="CLU_159719_0_0_1"/>
<feature type="domain" description="DNA2/NAM7 helicase-like C-terminal" evidence="2">
    <location>
        <begin position="1"/>
        <end position="79"/>
    </location>
</feature>
<reference evidence="5" key="2">
    <citation type="submission" date="2012-11" db="EMBL/GenBank/DDBJ databases">
        <authorList>
            <person name="Kuo A."/>
            <person name="Curtis B.A."/>
            <person name="Tanifuji G."/>
            <person name="Burki F."/>
            <person name="Gruber A."/>
            <person name="Irimia M."/>
            <person name="Maruyama S."/>
            <person name="Arias M.C."/>
            <person name="Ball S.G."/>
            <person name="Gile G.H."/>
            <person name="Hirakawa Y."/>
            <person name="Hopkins J.F."/>
            <person name="Rensing S.A."/>
            <person name="Schmutz J."/>
            <person name="Symeonidi A."/>
            <person name="Elias M."/>
            <person name="Eveleigh R.J."/>
            <person name="Herman E.K."/>
            <person name="Klute M.J."/>
            <person name="Nakayama T."/>
            <person name="Obornik M."/>
            <person name="Reyes-Prieto A."/>
            <person name="Armbrust E.V."/>
            <person name="Aves S.J."/>
            <person name="Beiko R.G."/>
            <person name="Coutinho P."/>
            <person name="Dacks J.B."/>
            <person name="Durnford D.G."/>
            <person name="Fast N.M."/>
            <person name="Green B.R."/>
            <person name="Grisdale C."/>
            <person name="Hempe F."/>
            <person name="Henrissat B."/>
            <person name="Hoppner M.P."/>
            <person name="Ishida K.-I."/>
            <person name="Kim E."/>
            <person name="Koreny L."/>
            <person name="Kroth P.G."/>
            <person name="Liu Y."/>
            <person name="Malik S.-B."/>
            <person name="Maier U.G."/>
            <person name="McRose D."/>
            <person name="Mock T."/>
            <person name="Neilson J.A."/>
            <person name="Onodera N.T."/>
            <person name="Poole A.M."/>
            <person name="Pritham E.J."/>
            <person name="Richards T.A."/>
            <person name="Rocap G."/>
            <person name="Roy S.W."/>
            <person name="Sarai C."/>
            <person name="Schaack S."/>
            <person name="Shirato S."/>
            <person name="Slamovits C.H."/>
            <person name="Spencer D.F."/>
            <person name="Suzuki S."/>
            <person name="Worden A.Z."/>
            <person name="Zauner S."/>
            <person name="Barry K."/>
            <person name="Bell C."/>
            <person name="Bharti A.K."/>
            <person name="Crow J.A."/>
            <person name="Grimwood J."/>
            <person name="Kramer R."/>
            <person name="Lindquist E."/>
            <person name="Lucas S."/>
            <person name="Salamov A."/>
            <person name="McFadden G.I."/>
            <person name="Lane C.E."/>
            <person name="Keeling P.J."/>
            <person name="Gray M.W."/>
            <person name="Grigoriev I.V."/>
            <person name="Archibald J.M."/>
        </authorList>
    </citation>
    <scope>NUCLEOTIDE SEQUENCE</scope>
    <source>
        <strain evidence="5">CCMP2712</strain>
    </source>
</reference>
<dbReference type="EnsemblProtists" id="EKX33477">
    <property type="protein sequence ID" value="EKX33477"/>
    <property type="gene ID" value="GUITHDRAFT_61376"/>
</dbReference>
<dbReference type="KEGG" id="gtt:GUITHDRAFT_61376"/>
<organism evidence="3">
    <name type="scientific">Guillardia theta (strain CCMP2712)</name>
    <name type="common">Cryptophyte</name>
    <dbReference type="NCBI Taxonomy" id="905079"/>
    <lineage>
        <taxon>Eukaryota</taxon>
        <taxon>Cryptophyceae</taxon>
        <taxon>Pyrenomonadales</taxon>
        <taxon>Geminigeraceae</taxon>
        <taxon>Guillardia</taxon>
    </lineage>
</organism>
<gene>
    <name evidence="3" type="ORF">GUITHDRAFT_61376</name>
</gene>
<evidence type="ECO:0000313" key="4">
    <source>
        <dbReference type="EnsemblProtists" id="EKX33477"/>
    </source>
</evidence>
<feature type="non-terminal residue" evidence="3">
    <location>
        <position position="1"/>
    </location>
</feature>
<dbReference type="GeneID" id="17290206"/>
<dbReference type="EMBL" id="JH993140">
    <property type="protein sequence ID" value="EKX33477.1"/>
    <property type="molecule type" value="Genomic_DNA"/>
</dbReference>
<dbReference type="InterPro" id="IPR027417">
    <property type="entry name" value="P-loop_NTPase"/>
</dbReference>
<keyword evidence="5" id="KW-1185">Reference proteome</keyword>
<dbReference type="PaxDb" id="55529-EKX33477"/>
<dbReference type="STRING" id="905079.L1IBL4"/>
<dbReference type="eggNOG" id="KOG1801">
    <property type="taxonomic scope" value="Eukaryota"/>
</dbReference>
<comment type="subcellular location">
    <subcellularLocation>
        <location evidence="1">Plastid</location>
        <location evidence="1">Chloroplast</location>
    </subcellularLocation>
</comment>
<dbReference type="Gene3D" id="3.40.50.300">
    <property type="entry name" value="P-loop containing nucleotide triphosphate hydrolases"/>
    <property type="match status" value="1"/>
</dbReference>
<dbReference type="OMA" id="SDWRRIN"/>
<protein>
    <recommendedName>
        <fullName evidence="2">DNA2/NAM7 helicase-like C-terminal domain-containing protein</fullName>
    </recommendedName>
</protein>
<dbReference type="Pfam" id="PF13087">
    <property type="entry name" value="AAA_12"/>
    <property type="match status" value="1"/>
</dbReference>
<dbReference type="InterPro" id="IPR045055">
    <property type="entry name" value="DNA2/NAM7-like"/>
</dbReference>
<name>L1IBL4_GUITC</name>
<dbReference type="Proteomes" id="UP000011087">
    <property type="component" value="Unassembled WGS sequence"/>
</dbReference>
<proteinExistence type="predicted"/>
<sequence length="82" mass="9273">VMSPYRRQVTEIRRQLQEARLLDLQVSSIDAFQGREVDVALLSCVRSGKEKNLGFVSDVRRMNVALTRARRSLIVLGNSSVL</sequence>
<evidence type="ECO:0000313" key="5">
    <source>
        <dbReference type="Proteomes" id="UP000011087"/>
    </source>
</evidence>
<dbReference type="CDD" id="cd18808">
    <property type="entry name" value="SF1_C_Upf1"/>
    <property type="match status" value="1"/>
</dbReference>
<reference evidence="3 5" key="1">
    <citation type="journal article" date="2012" name="Nature">
        <title>Algal genomes reveal evolutionary mosaicism and the fate of nucleomorphs.</title>
        <authorList>
            <consortium name="DOE Joint Genome Institute"/>
            <person name="Curtis B.A."/>
            <person name="Tanifuji G."/>
            <person name="Burki F."/>
            <person name="Gruber A."/>
            <person name="Irimia M."/>
            <person name="Maruyama S."/>
            <person name="Arias M.C."/>
            <person name="Ball S.G."/>
            <person name="Gile G.H."/>
            <person name="Hirakawa Y."/>
            <person name="Hopkins J.F."/>
            <person name="Kuo A."/>
            <person name="Rensing S.A."/>
            <person name="Schmutz J."/>
            <person name="Symeonidi A."/>
            <person name="Elias M."/>
            <person name="Eveleigh R.J."/>
            <person name="Herman E.K."/>
            <person name="Klute M.J."/>
            <person name="Nakayama T."/>
            <person name="Obornik M."/>
            <person name="Reyes-Prieto A."/>
            <person name="Armbrust E.V."/>
            <person name="Aves S.J."/>
            <person name="Beiko R.G."/>
            <person name="Coutinho P."/>
            <person name="Dacks J.B."/>
            <person name="Durnford D.G."/>
            <person name="Fast N.M."/>
            <person name="Green B.R."/>
            <person name="Grisdale C.J."/>
            <person name="Hempel F."/>
            <person name="Henrissat B."/>
            <person name="Hoppner M.P."/>
            <person name="Ishida K."/>
            <person name="Kim E."/>
            <person name="Koreny L."/>
            <person name="Kroth P.G."/>
            <person name="Liu Y."/>
            <person name="Malik S.B."/>
            <person name="Maier U.G."/>
            <person name="McRose D."/>
            <person name="Mock T."/>
            <person name="Neilson J.A."/>
            <person name="Onodera N.T."/>
            <person name="Poole A.M."/>
            <person name="Pritham E.J."/>
            <person name="Richards T.A."/>
            <person name="Rocap G."/>
            <person name="Roy S.W."/>
            <person name="Sarai C."/>
            <person name="Schaack S."/>
            <person name="Shirato S."/>
            <person name="Slamovits C.H."/>
            <person name="Spencer D.F."/>
            <person name="Suzuki S."/>
            <person name="Worden A.Z."/>
            <person name="Zauner S."/>
            <person name="Barry K."/>
            <person name="Bell C."/>
            <person name="Bharti A.K."/>
            <person name="Crow J.A."/>
            <person name="Grimwood J."/>
            <person name="Kramer R."/>
            <person name="Lindquist E."/>
            <person name="Lucas S."/>
            <person name="Salamov A."/>
            <person name="McFadden G.I."/>
            <person name="Lane C.E."/>
            <person name="Keeling P.J."/>
            <person name="Gray M.W."/>
            <person name="Grigoriev I.V."/>
            <person name="Archibald J.M."/>
        </authorList>
    </citation>
    <scope>NUCLEOTIDE SEQUENCE</scope>
    <source>
        <strain evidence="3 5">CCMP2712</strain>
    </source>
</reference>
<evidence type="ECO:0000313" key="3">
    <source>
        <dbReference type="EMBL" id="EKX33477.1"/>
    </source>
</evidence>
<evidence type="ECO:0000259" key="2">
    <source>
        <dbReference type="Pfam" id="PF13087"/>
    </source>
</evidence>
<accession>L1IBL4</accession>
<dbReference type="AlphaFoldDB" id="L1IBL4"/>
<dbReference type="PANTHER" id="PTHR10887:SF495">
    <property type="entry name" value="HELICASE SENATAXIN ISOFORM X1-RELATED"/>
    <property type="match status" value="1"/>
</dbReference>
<evidence type="ECO:0000256" key="1">
    <source>
        <dbReference type="ARBA" id="ARBA00004229"/>
    </source>
</evidence>
<feature type="non-terminal residue" evidence="3">
    <location>
        <position position="82"/>
    </location>
</feature>
<dbReference type="InterPro" id="IPR047187">
    <property type="entry name" value="SF1_C_Upf1"/>
</dbReference>
<reference evidence="4" key="3">
    <citation type="submission" date="2015-06" db="UniProtKB">
        <authorList>
            <consortium name="EnsemblProtists"/>
        </authorList>
    </citation>
    <scope>IDENTIFICATION</scope>
</reference>
<dbReference type="SUPFAM" id="SSF52540">
    <property type="entry name" value="P-loop containing nucleoside triphosphate hydrolases"/>
    <property type="match status" value="1"/>
</dbReference>
<dbReference type="RefSeq" id="XP_005820457.1">
    <property type="nucleotide sequence ID" value="XM_005820400.1"/>
</dbReference>
<dbReference type="InterPro" id="IPR041679">
    <property type="entry name" value="DNA2/NAM7-like_C"/>
</dbReference>
<dbReference type="OrthoDB" id="6513042at2759"/>